<sequence length="52" mass="5665">MSKSELPVILLLLFGLAICFVGMKVKSEAVQAVLCFLMLCVFLGLLTILFTS</sequence>
<organism evidence="2 3">
    <name type="scientific">Bacteroides reticulotermitis</name>
    <dbReference type="NCBI Taxonomy" id="1133319"/>
    <lineage>
        <taxon>Bacteria</taxon>
        <taxon>Pseudomonadati</taxon>
        <taxon>Bacteroidota</taxon>
        <taxon>Bacteroidia</taxon>
        <taxon>Bacteroidales</taxon>
        <taxon>Bacteroidaceae</taxon>
        <taxon>Bacteroides</taxon>
    </lineage>
</organism>
<dbReference type="Proteomes" id="UP000560658">
    <property type="component" value="Unassembled WGS sequence"/>
</dbReference>
<feature type="transmembrane region" description="Helical" evidence="1">
    <location>
        <begin position="29"/>
        <end position="50"/>
    </location>
</feature>
<name>A0A840CYB2_9BACE</name>
<dbReference type="AlphaFoldDB" id="A0A840CYB2"/>
<dbReference type="EMBL" id="JACIER010000005">
    <property type="protein sequence ID" value="MBB4043851.1"/>
    <property type="molecule type" value="Genomic_DNA"/>
</dbReference>
<evidence type="ECO:0000313" key="2">
    <source>
        <dbReference type="EMBL" id="MBB4043851.1"/>
    </source>
</evidence>
<reference evidence="2" key="1">
    <citation type="submission" date="2020-08" db="EMBL/GenBank/DDBJ databases">
        <title>Genomic Encyclopedia of Type Strains, Phase IV (KMG-IV): sequencing the most valuable type-strain genomes for metagenomic binning, comparative biology and taxonomic classification.</title>
        <authorList>
            <person name="Goeker M."/>
        </authorList>
    </citation>
    <scope>NUCLEOTIDE SEQUENCE [LARGE SCALE GENOMIC DNA]</scope>
    <source>
        <strain evidence="2">DSM 105720</strain>
    </source>
</reference>
<evidence type="ECO:0000313" key="3">
    <source>
        <dbReference type="Proteomes" id="UP000560658"/>
    </source>
</evidence>
<keyword evidence="1" id="KW-1133">Transmembrane helix</keyword>
<accession>A0A840CYB2</accession>
<proteinExistence type="predicted"/>
<evidence type="ECO:0000256" key="1">
    <source>
        <dbReference type="SAM" id="Phobius"/>
    </source>
</evidence>
<comment type="caution">
    <text evidence="2">The sequence shown here is derived from an EMBL/GenBank/DDBJ whole genome shotgun (WGS) entry which is preliminary data.</text>
</comment>
<gene>
    <name evidence="2" type="ORF">GGR06_001637</name>
</gene>
<keyword evidence="1" id="KW-0472">Membrane</keyword>
<keyword evidence="3" id="KW-1185">Reference proteome</keyword>
<protein>
    <submittedName>
        <fullName evidence="2">Uncharacterized protein</fullName>
    </submittedName>
</protein>
<keyword evidence="1" id="KW-0812">Transmembrane</keyword>